<reference evidence="3" key="1">
    <citation type="journal article" date="2019" name="Int. J. Syst. Evol. Microbiol.">
        <title>The Global Catalogue of Microorganisms (GCM) 10K type strain sequencing project: providing services to taxonomists for standard genome sequencing and annotation.</title>
        <authorList>
            <consortium name="The Broad Institute Genomics Platform"/>
            <consortium name="The Broad Institute Genome Sequencing Center for Infectious Disease"/>
            <person name="Wu L."/>
            <person name="Ma J."/>
        </authorList>
    </citation>
    <scope>NUCLEOTIDE SEQUENCE [LARGE SCALE GENOMIC DNA]</scope>
    <source>
        <strain evidence="3">CCUG 55995</strain>
    </source>
</reference>
<name>A0ABV9I741_9DEIO</name>
<keyword evidence="1" id="KW-0812">Transmembrane</keyword>
<dbReference type="EMBL" id="JBHSEI010000001">
    <property type="protein sequence ID" value="MFC4637536.1"/>
    <property type="molecule type" value="Genomic_DNA"/>
</dbReference>
<evidence type="ECO:0000313" key="3">
    <source>
        <dbReference type="Proteomes" id="UP001595952"/>
    </source>
</evidence>
<gene>
    <name evidence="2" type="ORF">ACFO0D_04180</name>
</gene>
<organism evidence="2 3">
    <name type="scientific">Deinococcus hohokamensis</name>
    <dbReference type="NCBI Taxonomy" id="309883"/>
    <lineage>
        <taxon>Bacteria</taxon>
        <taxon>Thermotogati</taxon>
        <taxon>Deinococcota</taxon>
        <taxon>Deinococci</taxon>
        <taxon>Deinococcales</taxon>
        <taxon>Deinococcaceae</taxon>
        <taxon>Deinococcus</taxon>
    </lineage>
</organism>
<sequence length="278" mass="29398">MAPRVSSGVKVARVRAAARASGRAASVGVRAAHQGLRVMGRLSRAASSGLRTAAPDPWLTSGGGRARAGALTRRAGGLLRLVLGGLLVAAVLSALGLVLLVFALQGSALAAWLLAATFLIALLGLVWGARRAARLVRPPVAPQGRPASPAEDEAGLLHTLRTHQRALPPGGRDAFQGAVLATRDALRLTAGDATLGRDAFDARQAAREDLPEVLRVYRAAPRTPEAEQELQEQLGLIERRMRQVIQTRTEAQGRALQANRRYLEDKYAAPEPDPEGRA</sequence>
<evidence type="ECO:0000313" key="2">
    <source>
        <dbReference type="EMBL" id="MFC4637536.1"/>
    </source>
</evidence>
<protein>
    <recommendedName>
        <fullName evidence="4">5-bromo-4-chloroindolyl phosphate hydrolysis protein</fullName>
    </recommendedName>
</protein>
<keyword evidence="3" id="KW-1185">Reference proteome</keyword>
<keyword evidence="1" id="KW-0472">Membrane</keyword>
<evidence type="ECO:0000256" key="1">
    <source>
        <dbReference type="SAM" id="Phobius"/>
    </source>
</evidence>
<comment type="caution">
    <text evidence="2">The sequence shown here is derived from an EMBL/GenBank/DDBJ whole genome shotgun (WGS) entry which is preliminary data.</text>
</comment>
<dbReference type="RefSeq" id="WP_380060554.1">
    <property type="nucleotide sequence ID" value="NZ_JBHSEI010000001.1"/>
</dbReference>
<proteinExistence type="predicted"/>
<feature type="transmembrane region" description="Helical" evidence="1">
    <location>
        <begin position="109"/>
        <end position="129"/>
    </location>
</feature>
<evidence type="ECO:0008006" key="4">
    <source>
        <dbReference type="Google" id="ProtNLM"/>
    </source>
</evidence>
<keyword evidence="1" id="KW-1133">Transmembrane helix</keyword>
<feature type="transmembrane region" description="Helical" evidence="1">
    <location>
        <begin position="81"/>
        <end position="103"/>
    </location>
</feature>
<accession>A0ABV9I741</accession>
<dbReference type="Proteomes" id="UP001595952">
    <property type="component" value="Unassembled WGS sequence"/>
</dbReference>